<dbReference type="PROSITE" id="PS51123">
    <property type="entry name" value="OMPA_2"/>
    <property type="match status" value="1"/>
</dbReference>
<dbReference type="CDD" id="cd07185">
    <property type="entry name" value="OmpA_C-like"/>
    <property type="match status" value="1"/>
</dbReference>
<accession>A0A1K2IBW9</accession>
<feature type="domain" description="OmpA-like" evidence="3">
    <location>
        <begin position="104"/>
        <end position="221"/>
    </location>
</feature>
<proteinExistence type="predicted"/>
<dbReference type="STRING" id="1612149.SAMN05216324_101111"/>
<dbReference type="PANTHER" id="PTHR30329">
    <property type="entry name" value="STATOR ELEMENT OF FLAGELLAR MOTOR COMPLEX"/>
    <property type="match status" value="1"/>
</dbReference>
<dbReference type="InterPro" id="IPR036737">
    <property type="entry name" value="OmpA-like_sf"/>
</dbReference>
<dbReference type="Pfam" id="PF00691">
    <property type="entry name" value="OmpA"/>
    <property type="match status" value="1"/>
</dbReference>
<dbReference type="GO" id="GO:0016020">
    <property type="term" value="C:membrane"/>
    <property type="evidence" value="ECO:0007669"/>
    <property type="project" value="UniProtKB-UniRule"/>
</dbReference>
<sequence length="221" mass="23695">MRKLIICLAIATVAVSCKKIQAGGNKNIIKLEEGTERYSDDHQGGGEGHGHEAAAGHGSKHAEKKAQVSIDLNGTALKGFANGMEDSIIKYLKSGQYASATEDGLKNTWYNFDNVNFKTGSANQLEAGSHEQLDNLAKILKAYPDAKIKIGGYTDKTGDEAKNLKLSQDRANFIKGELSKSGVTGQIISAEGYGSQFAHVDAKASDAERASDRKMAVRFTK</sequence>
<dbReference type="RefSeq" id="WP_072406172.1">
    <property type="nucleotide sequence ID" value="NZ_FPKW01000001.1"/>
</dbReference>
<evidence type="ECO:0000313" key="5">
    <source>
        <dbReference type="Proteomes" id="UP000182034"/>
    </source>
</evidence>
<dbReference type="InterPro" id="IPR050330">
    <property type="entry name" value="Bact_OuterMem_StrucFunc"/>
</dbReference>
<evidence type="ECO:0000313" key="4">
    <source>
        <dbReference type="EMBL" id="SFZ89881.1"/>
    </source>
</evidence>
<name>A0A1K2IBW9_9FLAO</name>
<keyword evidence="5" id="KW-1185">Reference proteome</keyword>
<evidence type="ECO:0000256" key="1">
    <source>
        <dbReference type="PROSITE-ProRule" id="PRU00473"/>
    </source>
</evidence>
<dbReference type="InterPro" id="IPR006665">
    <property type="entry name" value="OmpA-like"/>
</dbReference>
<dbReference type="OrthoDB" id="9782229at2"/>
<dbReference type="Gene3D" id="3.30.1330.60">
    <property type="entry name" value="OmpA-like domain"/>
    <property type="match status" value="1"/>
</dbReference>
<protein>
    <submittedName>
        <fullName evidence="4">Outer membrane protein OmpA</fullName>
    </submittedName>
</protein>
<evidence type="ECO:0000256" key="2">
    <source>
        <dbReference type="SAM" id="MobiDB-lite"/>
    </source>
</evidence>
<keyword evidence="1" id="KW-0472">Membrane</keyword>
<evidence type="ECO:0000259" key="3">
    <source>
        <dbReference type="PROSITE" id="PS51123"/>
    </source>
</evidence>
<dbReference type="PANTHER" id="PTHR30329:SF21">
    <property type="entry name" value="LIPOPROTEIN YIAD-RELATED"/>
    <property type="match status" value="1"/>
</dbReference>
<dbReference type="AlphaFoldDB" id="A0A1K2IBW9"/>
<gene>
    <name evidence="4" type="ORF">SAMN05216324_101111</name>
</gene>
<dbReference type="EMBL" id="FPKW01000001">
    <property type="protein sequence ID" value="SFZ89881.1"/>
    <property type="molecule type" value="Genomic_DNA"/>
</dbReference>
<reference evidence="5" key="1">
    <citation type="submission" date="2016-10" db="EMBL/GenBank/DDBJ databases">
        <authorList>
            <person name="Varghese N."/>
            <person name="Submissions S."/>
        </authorList>
    </citation>
    <scope>NUCLEOTIDE SEQUENCE [LARGE SCALE GENOMIC DNA]</scope>
    <source>
        <strain evidence="5">SUR2</strain>
    </source>
</reference>
<feature type="region of interest" description="Disordered" evidence="2">
    <location>
        <begin position="36"/>
        <end position="65"/>
    </location>
</feature>
<dbReference type="SUPFAM" id="SSF103088">
    <property type="entry name" value="OmpA-like"/>
    <property type="match status" value="1"/>
</dbReference>
<dbReference type="Proteomes" id="UP000182034">
    <property type="component" value="Unassembled WGS sequence"/>
</dbReference>
<dbReference type="PROSITE" id="PS51257">
    <property type="entry name" value="PROKAR_LIPOPROTEIN"/>
    <property type="match status" value="1"/>
</dbReference>
<organism evidence="4 5">
    <name type="scientific">Chryseobacterium limigenitum</name>
    <dbReference type="NCBI Taxonomy" id="1612149"/>
    <lineage>
        <taxon>Bacteria</taxon>
        <taxon>Pseudomonadati</taxon>
        <taxon>Bacteroidota</taxon>
        <taxon>Flavobacteriia</taxon>
        <taxon>Flavobacteriales</taxon>
        <taxon>Weeksellaceae</taxon>
        <taxon>Chryseobacterium group</taxon>
        <taxon>Chryseobacterium</taxon>
    </lineage>
</organism>